<evidence type="ECO:0000313" key="8">
    <source>
        <dbReference type="EMBL" id="GMI85191.1"/>
    </source>
</evidence>
<dbReference type="SUPFAM" id="SSF51197">
    <property type="entry name" value="Clavaminate synthase-like"/>
    <property type="match status" value="1"/>
</dbReference>
<evidence type="ECO:0000259" key="7">
    <source>
        <dbReference type="PROSITE" id="PS51471"/>
    </source>
</evidence>
<dbReference type="GO" id="GO:0046872">
    <property type="term" value="F:metal ion binding"/>
    <property type="evidence" value="ECO:0007669"/>
    <property type="project" value="UniProtKB-KW"/>
</dbReference>
<reference evidence="8" key="1">
    <citation type="submission" date="2023-05" db="EMBL/GenBank/DDBJ databases">
        <title>Genome and transcriptome analyses reveal genes involved in the formation of fine ridges on petal epidermal cells in Hibiscus trionum.</title>
        <authorList>
            <person name="Koshimizu S."/>
            <person name="Masuda S."/>
            <person name="Ishii T."/>
            <person name="Shirasu K."/>
            <person name="Hoshino A."/>
            <person name="Arita M."/>
        </authorList>
    </citation>
    <scope>NUCLEOTIDE SEQUENCE</scope>
    <source>
        <strain evidence="8">Hamamatsu line</strain>
    </source>
</reference>
<evidence type="ECO:0000256" key="6">
    <source>
        <dbReference type="RuleBase" id="RU003682"/>
    </source>
</evidence>
<comment type="caution">
    <text evidence="8">The sequence shown here is derived from an EMBL/GenBank/DDBJ whole genome shotgun (WGS) entry which is preliminary data.</text>
</comment>
<evidence type="ECO:0000256" key="2">
    <source>
        <dbReference type="ARBA" id="ARBA00008056"/>
    </source>
</evidence>
<feature type="domain" description="Fe2OG dioxygenase" evidence="7">
    <location>
        <begin position="192"/>
        <end position="292"/>
    </location>
</feature>
<dbReference type="PANTHER" id="PTHR10209:SF714">
    <property type="entry name" value="1-AMINOCYCLOPROPANE-1-CARBOXYLATE OXIDASE HOMOLOG 11-RELATED"/>
    <property type="match status" value="1"/>
</dbReference>
<dbReference type="EMBL" id="BSYR01000020">
    <property type="protein sequence ID" value="GMI85191.1"/>
    <property type="molecule type" value="Genomic_DNA"/>
</dbReference>
<sequence>MKAFLESREGVKGLVDSGITKIPSFFIRSPETFSPNASSDATSAAQLQIPIIDLKGTESEIVEAIRDAAQTWGLFGMVNHGVPIPTMENMIDAIRQFHEQPGEVKKAWYSRSECGQRIFDGNTNTNAAAWRDTLALEFPDGDIINQQAIPRVCSKARNEYMKHIVPLKETLSELISEALGLRRDYLASIECVKHALLACHYHPPCPQPELTLGTASHTDPSFLTILLENNIDGLQVLHKDQWVDVPHRHGYLIAIIGDFLQIVSNDKFRSVTHRVLAGRVGPRISAACFFTPAPGLKDKSYGAAKELVSAENPPIYKATSLHQYLSCYRLNGKDGRLVLPLFKISGS</sequence>
<organism evidence="8 9">
    <name type="scientific">Hibiscus trionum</name>
    <name type="common">Flower of an hour</name>
    <dbReference type="NCBI Taxonomy" id="183268"/>
    <lineage>
        <taxon>Eukaryota</taxon>
        <taxon>Viridiplantae</taxon>
        <taxon>Streptophyta</taxon>
        <taxon>Embryophyta</taxon>
        <taxon>Tracheophyta</taxon>
        <taxon>Spermatophyta</taxon>
        <taxon>Magnoliopsida</taxon>
        <taxon>eudicotyledons</taxon>
        <taxon>Gunneridae</taxon>
        <taxon>Pentapetalae</taxon>
        <taxon>rosids</taxon>
        <taxon>malvids</taxon>
        <taxon>Malvales</taxon>
        <taxon>Malvaceae</taxon>
        <taxon>Malvoideae</taxon>
        <taxon>Hibiscus</taxon>
    </lineage>
</organism>
<dbReference type="PROSITE" id="PS51471">
    <property type="entry name" value="FE2OG_OXY"/>
    <property type="match status" value="1"/>
</dbReference>
<keyword evidence="3 6" id="KW-0479">Metal-binding</keyword>
<evidence type="ECO:0000256" key="3">
    <source>
        <dbReference type="ARBA" id="ARBA00022723"/>
    </source>
</evidence>
<evidence type="ECO:0000313" key="9">
    <source>
        <dbReference type="Proteomes" id="UP001165190"/>
    </source>
</evidence>
<evidence type="ECO:0000256" key="4">
    <source>
        <dbReference type="ARBA" id="ARBA00023002"/>
    </source>
</evidence>
<keyword evidence="4 6" id="KW-0560">Oxidoreductase</keyword>
<comment type="cofactor">
    <cofactor evidence="1">
        <name>Fe cation</name>
        <dbReference type="ChEBI" id="CHEBI:24875"/>
    </cofactor>
</comment>
<proteinExistence type="inferred from homology"/>
<accession>A0A9W7M2I4</accession>
<evidence type="ECO:0000256" key="1">
    <source>
        <dbReference type="ARBA" id="ARBA00001962"/>
    </source>
</evidence>
<dbReference type="GO" id="GO:0051213">
    <property type="term" value="F:dioxygenase activity"/>
    <property type="evidence" value="ECO:0007669"/>
    <property type="project" value="UniProtKB-ARBA"/>
</dbReference>
<dbReference type="Pfam" id="PF03171">
    <property type="entry name" value="2OG-FeII_Oxy"/>
    <property type="match status" value="1"/>
</dbReference>
<dbReference type="FunFam" id="2.60.120.330:FF:000005">
    <property type="entry name" value="1-aminocyclopropane-1-carboxylate oxidase homolog 1"/>
    <property type="match status" value="1"/>
</dbReference>
<evidence type="ECO:0000256" key="5">
    <source>
        <dbReference type="ARBA" id="ARBA00023004"/>
    </source>
</evidence>
<dbReference type="InterPro" id="IPR044861">
    <property type="entry name" value="IPNS-like_FE2OG_OXY"/>
</dbReference>
<dbReference type="AlphaFoldDB" id="A0A9W7M2I4"/>
<keyword evidence="5 6" id="KW-0408">Iron</keyword>
<dbReference type="Gene3D" id="2.60.120.330">
    <property type="entry name" value="B-lactam Antibiotic, Isopenicillin N Synthase, Chain"/>
    <property type="match status" value="1"/>
</dbReference>
<dbReference type="InterPro" id="IPR026992">
    <property type="entry name" value="DIOX_N"/>
</dbReference>
<dbReference type="PANTHER" id="PTHR10209">
    <property type="entry name" value="OXIDOREDUCTASE, 2OG-FE II OXYGENASE FAMILY PROTEIN"/>
    <property type="match status" value="1"/>
</dbReference>
<dbReference type="InterPro" id="IPR027443">
    <property type="entry name" value="IPNS-like_sf"/>
</dbReference>
<comment type="similarity">
    <text evidence="2 6">Belongs to the iron/ascorbate-dependent oxidoreductase family.</text>
</comment>
<protein>
    <recommendedName>
        <fullName evidence="7">Fe2OG dioxygenase domain-containing protein</fullName>
    </recommendedName>
</protein>
<dbReference type="InterPro" id="IPR005123">
    <property type="entry name" value="Oxoglu/Fe-dep_dioxygenase_dom"/>
</dbReference>
<name>A0A9W7M2I4_HIBTR</name>
<gene>
    <name evidence="8" type="ORF">HRI_002188400</name>
</gene>
<dbReference type="Pfam" id="PF14226">
    <property type="entry name" value="DIOX_N"/>
    <property type="match status" value="1"/>
</dbReference>
<dbReference type="OrthoDB" id="986795at2759"/>
<keyword evidence="9" id="KW-1185">Reference proteome</keyword>
<dbReference type="Proteomes" id="UP001165190">
    <property type="component" value="Unassembled WGS sequence"/>
</dbReference>